<dbReference type="Proteomes" id="UP000504627">
    <property type="component" value="Unplaced"/>
</dbReference>
<evidence type="ECO:0000256" key="1">
    <source>
        <dbReference type="SAM" id="MobiDB-lite"/>
    </source>
</evidence>
<protein>
    <submittedName>
        <fullName evidence="3">Proline-rich proteoglycan 2-like</fullName>
    </submittedName>
</protein>
<accession>A0A7R5KX24</accession>
<dbReference type="RefSeq" id="XP_039241164.1">
    <property type="nucleotide sequence ID" value="XM_039385230.1"/>
</dbReference>
<feature type="compositionally biased region" description="Basic residues" evidence="1">
    <location>
        <begin position="9"/>
        <end position="18"/>
    </location>
</feature>
<dbReference type="InParanoid" id="A0A7R5KX24"/>
<feature type="region of interest" description="Disordered" evidence="1">
    <location>
        <begin position="1"/>
        <end position="228"/>
    </location>
</feature>
<reference evidence="3" key="1">
    <citation type="submission" date="2025-08" db="UniProtKB">
        <authorList>
            <consortium name="RefSeq"/>
        </authorList>
    </citation>
    <scope>IDENTIFICATION</scope>
    <source>
        <tissue evidence="3">Muscle</tissue>
    </source>
</reference>
<gene>
    <name evidence="3" type="primary">LOC120324003</name>
</gene>
<dbReference type="GeneID" id="120324003"/>
<evidence type="ECO:0000313" key="3">
    <source>
        <dbReference type="RefSeq" id="XP_039241164.1"/>
    </source>
</evidence>
<feature type="compositionally biased region" description="Low complexity" evidence="1">
    <location>
        <begin position="200"/>
        <end position="217"/>
    </location>
</feature>
<evidence type="ECO:0000313" key="2">
    <source>
        <dbReference type="Proteomes" id="UP000504627"/>
    </source>
</evidence>
<name>A0A7R5KX24_9PASS</name>
<dbReference type="AlphaFoldDB" id="A0A7R5KX24"/>
<sequence>MVALSKAKVTVKGRVKQKRNGDDVIGLLGREGGPSPALGQGARGPALAGNAPHEPSPAPGRLSRDTPRPAPAATPEKSGPAELSPSGRESRRTALHRSQAALTFLGPPEKAEGSGPARPAPEDCEGARLRRSRGRAGSGYGPRLRLLPWSSADPPPPPGLAAGLHRHLPAAGRRDQPAVPRLAPLTPRPLGPASVSYYMSRSRPPVVCSSRRTASASRSEEPHGAGGCPMNIFSGNEILFFKEEVTRSILTMLE</sequence>
<proteinExistence type="predicted"/>
<keyword evidence="2" id="KW-1185">Reference proteome</keyword>
<organism evidence="2 3">
    <name type="scientific">Pipra filicauda</name>
    <name type="common">Wire-tailed manakin</name>
    <dbReference type="NCBI Taxonomy" id="649802"/>
    <lineage>
        <taxon>Eukaryota</taxon>
        <taxon>Metazoa</taxon>
        <taxon>Chordata</taxon>
        <taxon>Craniata</taxon>
        <taxon>Vertebrata</taxon>
        <taxon>Euteleostomi</taxon>
        <taxon>Archelosauria</taxon>
        <taxon>Archosauria</taxon>
        <taxon>Dinosauria</taxon>
        <taxon>Saurischia</taxon>
        <taxon>Theropoda</taxon>
        <taxon>Coelurosauria</taxon>
        <taxon>Aves</taxon>
        <taxon>Neognathae</taxon>
        <taxon>Neoaves</taxon>
        <taxon>Telluraves</taxon>
        <taxon>Australaves</taxon>
        <taxon>Passeriformes</taxon>
        <taxon>Pipridae</taxon>
        <taxon>Pipra</taxon>
    </lineage>
</organism>